<evidence type="ECO:0000313" key="1">
    <source>
        <dbReference type="EMBL" id="MDB9222552.1"/>
    </source>
</evidence>
<dbReference type="RefSeq" id="WP_162610000.1">
    <property type="nucleotide sequence ID" value="NZ_CABJFF010000008.1"/>
</dbReference>
<dbReference type="Proteomes" id="UP001212263">
    <property type="component" value="Unassembled WGS sequence"/>
</dbReference>
<dbReference type="AlphaFoldDB" id="A0AAW6FH33"/>
<dbReference type="EMBL" id="JAQMRD010000005">
    <property type="protein sequence ID" value="MDB9222552.1"/>
    <property type="molecule type" value="Genomic_DNA"/>
</dbReference>
<evidence type="ECO:0008006" key="3">
    <source>
        <dbReference type="Google" id="ProtNLM"/>
    </source>
</evidence>
<reference evidence="1" key="1">
    <citation type="submission" date="2023-01" db="EMBL/GenBank/DDBJ databases">
        <title>Human gut microbiome strain richness.</title>
        <authorList>
            <person name="Chen-Liaw A."/>
        </authorList>
    </citation>
    <scope>NUCLEOTIDE SEQUENCE</scope>
    <source>
        <strain evidence="1">RTP21484st1_B7_RTP21484_190118</strain>
    </source>
</reference>
<evidence type="ECO:0000313" key="2">
    <source>
        <dbReference type="Proteomes" id="UP001212263"/>
    </source>
</evidence>
<sequence>MSKIEPLYSSAENRYNGRIGYRRCSWSGVLLLKIVLGWWQNFGGVDKRMVTYPGNI</sequence>
<proteinExistence type="predicted"/>
<organism evidence="1 2">
    <name type="scientific">Odoribacter splanchnicus</name>
    <dbReference type="NCBI Taxonomy" id="28118"/>
    <lineage>
        <taxon>Bacteria</taxon>
        <taxon>Pseudomonadati</taxon>
        <taxon>Bacteroidota</taxon>
        <taxon>Bacteroidia</taxon>
        <taxon>Bacteroidales</taxon>
        <taxon>Odoribacteraceae</taxon>
        <taxon>Odoribacter</taxon>
    </lineage>
</organism>
<gene>
    <name evidence="1" type="ORF">PN645_05970</name>
</gene>
<protein>
    <recommendedName>
        <fullName evidence="3">Transposase</fullName>
    </recommendedName>
</protein>
<name>A0AAW6FH33_9BACT</name>
<comment type="caution">
    <text evidence="1">The sequence shown here is derived from an EMBL/GenBank/DDBJ whole genome shotgun (WGS) entry which is preliminary data.</text>
</comment>
<accession>A0AAW6FH33</accession>